<evidence type="ECO:0000256" key="9">
    <source>
        <dbReference type="ARBA" id="ARBA00023239"/>
    </source>
</evidence>
<dbReference type="HOGENOM" id="CLU_021152_3_1_1"/>
<keyword evidence="7" id="KW-0963">Cytoplasm</keyword>
<dbReference type="GO" id="GO:0004794">
    <property type="term" value="F:threonine deaminase activity"/>
    <property type="evidence" value="ECO:0007669"/>
    <property type="project" value="TreeGrafter"/>
</dbReference>
<dbReference type="GO" id="GO:0009097">
    <property type="term" value="P:isoleucine biosynthetic process"/>
    <property type="evidence" value="ECO:0007669"/>
    <property type="project" value="TreeGrafter"/>
</dbReference>
<evidence type="ECO:0000256" key="5">
    <source>
        <dbReference type="ARBA" id="ARBA00012093"/>
    </source>
</evidence>
<dbReference type="SUPFAM" id="SSF53686">
    <property type="entry name" value="Tryptophan synthase beta subunit-like PLP-dependent enzymes"/>
    <property type="match status" value="1"/>
</dbReference>
<dbReference type="GO" id="GO:0006567">
    <property type="term" value="P:L-threonine catabolic process"/>
    <property type="evidence" value="ECO:0007669"/>
    <property type="project" value="TreeGrafter"/>
</dbReference>
<dbReference type="CDD" id="cd06448">
    <property type="entry name" value="L-Ser-dehyd"/>
    <property type="match status" value="1"/>
</dbReference>
<reference evidence="12 13" key="1">
    <citation type="journal article" date="2009" name="Nature">
        <title>Evolution of pathogenicity and sexual reproduction in eight Candida genomes.</title>
        <authorList>
            <person name="Butler G."/>
            <person name="Rasmussen M.D."/>
            <person name="Lin M.F."/>
            <person name="Santos M.A."/>
            <person name="Sakthikumar S."/>
            <person name="Munro C.A."/>
            <person name="Rheinbay E."/>
            <person name="Grabherr M."/>
            <person name="Forche A."/>
            <person name="Reedy J.L."/>
            <person name="Agrafioti I."/>
            <person name="Arnaud M.B."/>
            <person name="Bates S."/>
            <person name="Brown A.J."/>
            <person name="Brunke S."/>
            <person name="Costanzo M.C."/>
            <person name="Fitzpatrick D.A."/>
            <person name="de Groot P.W."/>
            <person name="Harris D."/>
            <person name="Hoyer L.L."/>
            <person name="Hube B."/>
            <person name="Klis F.M."/>
            <person name="Kodira C."/>
            <person name="Lennard N."/>
            <person name="Logue M.E."/>
            <person name="Martin R."/>
            <person name="Neiman A.M."/>
            <person name="Nikolaou E."/>
            <person name="Quail M.A."/>
            <person name="Quinn J."/>
            <person name="Santos M.C."/>
            <person name="Schmitzberger F.F."/>
            <person name="Sherlock G."/>
            <person name="Shah P."/>
            <person name="Silverstein K.A."/>
            <person name="Skrzypek M.S."/>
            <person name="Soll D."/>
            <person name="Staggs R."/>
            <person name="Stansfield I."/>
            <person name="Stumpf M.P."/>
            <person name="Sudbery P.E."/>
            <person name="Srikantha T."/>
            <person name="Zeng Q."/>
            <person name="Berman J."/>
            <person name="Berriman M."/>
            <person name="Heitman J."/>
            <person name="Gow N.A."/>
            <person name="Lorenz M.C."/>
            <person name="Birren B.W."/>
            <person name="Kellis M."/>
            <person name="Cuomo C.A."/>
        </authorList>
    </citation>
    <scope>NUCLEOTIDE SEQUENCE [LARGE SCALE GENOMIC DNA]</scope>
    <source>
        <strain evidence="13">ATCC MYA-3404 / T1</strain>
    </source>
</reference>
<evidence type="ECO:0000256" key="2">
    <source>
        <dbReference type="ARBA" id="ARBA00004496"/>
    </source>
</evidence>
<name>C5M5T6_CANTT</name>
<dbReference type="FunFam" id="3.40.50.1100:FF:000040">
    <property type="entry name" value="L-serine dehydratase, putative"/>
    <property type="match status" value="1"/>
</dbReference>
<evidence type="ECO:0000256" key="6">
    <source>
        <dbReference type="ARBA" id="ARBA00022432"/>
    </source>
</evidence>
<keyword evidence="13" id="KW-1185">Reference proteome</keyword>
<dbReference type="PROSITE" id="PS00165">
    <property type="entry name" value="DEHYDRATASE_SER_THR"/>
    <property type="match status" value="1"/>
</dbReference>
<dbReference type="GeneID" id="8297486"/>
<evidence type="ECO:0000256" key="3">
    <source>
        <dbReference type="ARBA" id="ARBA00004742"/>
    </source>
</evidence>
<proteinExistence type="inferred from homology"/>
<evidence type="ECO:0000256" key="4">
    <source>
        <dbReference type="ARBA" id="ARBA00010869"/>
    </source>
</evidence>
<dbReference type="eggNOG" id="KOG1250">
    <property type="taxonomic scope" value="Eukaryota"/>
</dbReference>
<evidence type="ECO:0000256" key="1">
    <source>
        <dbReference type="ARBA" id="ARBA00001933"/>
    </source>
</evidence>
<organism evidence="12 13">
    <name type="scientific">Candida tropicalis (strain ATCC MYA-3404 / T1)</name>
    <name type="common">Yeast</name>
    <dbReference type="NCBI Taxonomy" id="294747"/>
    <lineage>
        <taxon>Eukaryota</taxon>
        <taxon>Fungi</taxon>
        <taxon>Dikarya</taxon>
        <taxon>Ascomycota</taxon>
        <taxon>Saccharomycotina</taxon>
        <taxon>Pichiomycetes</taxon>
        <taxon>Debaryomycetaceae</taxon>
        <taxon>Candida/Lodderomyces clade</taxon>
        <taxon>Candida</taxon>
    </lineage>
</organism>
<comment type="catalytic activity">
    <reaction evidence="10">
        <text>L-serine = pyruvate + NH4(+)</text>
        <dbReference type="Rhea" id="RHEA:19169"/>
        <dbReference type="ChEBI" id="CHEBI:15361"/>
        <dbReference type="ChEBI" id="CHEBI:28938"/>
        <dbReference type="ChEBI" id="CHEBI:33384"/>
        <dbReference type="EC" id="4.3.1.17"/>
    </reaction>
</comment>
<dbReference type="GO" id="GO:0006565">
    <property type="term" value="P:L-serine catabolic process"/>
    <property type="evidence" value="ECO:0007669"/>
    <property type="project" value="TreeGrafter"/>
</dbReference>
<dbReference type="PANTHER" id="PTHR48078">
    <property type="entry name" value="THREONINE DEHYDRATASE, MITOCHONDRIAL-RELATED"/>
    <property type="match status" value="1"/>
</dbReference>
<comment type="cofactor">
    <cofactor evidence="1">
        <name>pyridoxal 5'-phosphate</name>
        <dbReference type="ChEBI" id="CHEBI:597326"/>
    </cofactor>
</comment>
<dbReference type="GO" id="GO:0005737">
    <property type="term" value="C:cytoplasm"/>
    <property type="evidence" value="ECO:0007669"/>
    <property type="project" value="UniProtKB-SubCell"/>
</dbReference>
<protein>
    <recommendedName>
        <fullName evidence="5">L-serine ammonia-lyase</fullName>
        <ecNumber evidence="5">4.3.1.17</ecNumber>
    </recommendedName>
</protein>
<dbReference type="EC" id="4.3.1.17" evidence="5"/>
<dbReference type="Gene3D" id="3.40.50.1100">
    <property type="match status" value="2"/>
</dbReference>
<comment type="similarity">
    <text evidence="4">Belongs to the serine/threonine dehydratase family.</text>
</comment>
<dbReference type="InterPro" id="IPR000634">
    <property type="entry name" value="Ser/Thr_deHydtase_PyrdxlP-BS"/>
</dbReference>
<feature type="domain" description="Tryptophan synthase beta chain-like PALP" evidence="11">
    <location>
        <begin position="36"/>
        <end position="333"/>
    </location>
</feature>
<dbReference type="RefSeq" id="XP_002546911.1">
    <property type="nucleotide sequence ID" value="XM_002546865.1"/>
</dbReference>
<evidence type="ECO:0000259" key="11">
    <source>
        <dbReference type="Pfam" id="PF00291"/>
    </source>
</evidence>
<dbReference type="STRING" id="294747.C5M5T6"/>
<keyword evidence="6" id="KW-0312">Gluconeogenesis</keyword>
<keyword evidence="9" id="KW-0456">Lyase</keyword>
<dbReference type="AlphaFoldDB" id="C5M5T6"/>
<dbReference type="Proteomes" id="UP000002037">
    <property type="component" value="Unassembled WGS sequence"/>
</dbReference>
<keyword evidence="8" id="KW-0663">Pyridoxal phosphate</keyword>
<evidence type="ECO:0000256" key="10">
    <source>
        <dbReference type="ARBA" id="ARBA00049406"/>
    </source>
</evidence>
<dbReference type="InterPro" id="IPR001926">
    <property type="entry name" value="TrpB-like_PALP"/>
</dbReference>
<evidence type="ECO:0000256" key="8">
    <source>
        <dbReference type="ARBA" id="ARBA00022898"/>
    </source>
</evidence>
<dbReference type="InterPro" id="IPR050147">
    <property type="entry name" value="Ser/Thr_Dehydratase"/>
</dbReference>
<evidence type="ECO:0000313" key="13">
    <source>
        <dbReference type="Proteomes" id="UP000002037"/>
    </source>
</evidence>
<dbReference type="GO" id="GO:0006094">
    <property type="term" value="P:gluconeogenesis"/>
    <property type="evidence" value="ECO:0007669"/>
    <property type="project" value="UniProtKB-KW"/>
</dbReference>
<comment type="pathway">
    <text evidence="3">Carbohydrate biosynthesis; gluconeogenesis.</text>
</comment>
<dbReference type="KEGG" id="ctp:CTRG_01216"/>
<dbReference type="EMBL" id="GG692396">
    <property type="protein sequence ID" value="EER34356.1"/>
    <property type="molecule type" value="Genomic_DNA"/>
</dbReference>
<dbReference type="GO" id="GO:0003941">
    <property type="term" value="F:L-serine ammonia-lyase activity"/>
    <property type="evidence" value="ECO:0007669"/>
    <property type="project" value="UniProtKB-EC"/>
</dbReference>
<accession>C5M5T6</accession>
<gene>
    <name evidence="12" type="ORF">CTRG_01216</name>
</gene>
<dbReference type="GO" id="GO:0030170">
    <property type="term" value="F:pyridoxal phosphate binding"/>
    <property type="evidence" value="ECO:0007669"/>
    <property type="project" value="InterPro"/>
</dbReference>
<dbReference type="Pfam" id="PF00291">
    <property type="entry name" value="PALP"/>
    <property type="match status" value="1"/>
</dbReference>
<comment type="subcellular location">
    <subcellularLocation>
        <location evidence="2">Cytoplasm</location>
    </subcellularLocation>
</comment>
<sequence>MSSTTTSVNLQPSAKLAQPYIQTSLSEVTDILPIKPPCRVFFKNELEQPSGSFKLRGIGHLVQKSIENAITNHPNKKIHVFASSGGNAGLAAAYSAYFYKVKCTVVLPVISKLVVQEKLKSYGAEIILFGNTINEADKHLRNLMNSIDLNSIHPVYCHPFNNPLIWQGHASLVDEVCQQLPKEELSSLKGMVCSVGGGGLYNGIYQGMKNNKVSGEVLLIETKQAPTLSESLQAGDVITLKSVNSMATSLACSYTTKQTLEYYQDKSTIESKLEVIDDIDALRACLAFNKCCKKTVEPACGAALSVAYNRIDLLYKNFSHLQPSDIVVVVACGGSCTTDADLTTFPQIIRKAETKL</sequence>
<dbReference type="OrthoDB" id="7773036at2759"/>
<dbReference type="PANTHER" id="PTHR48078:SF2">
    <property type="entry name" value="CATABOLIC L-SERINE_THREONINE DEHYDRATASE"/>
    <property type="match status" value="1"/>
</dbReference>
<evidence type="ECO:0000313" key="12">
    <source>
        <dbReference type="EMBL" id="EER34356.1"/>
    </source>
</evidence>
<dbReference type="VEuPathDB" id="FungiDB:CTRG_01216"/>
<evidence type="ECO:0000256" key="7">
    <source>
        <dbReference type="ARBA" id="ARBA00022490"/>
    </source>
</evidence>
<dbReference type="InterPro" id="IPR036052">
    <property type="entry name" value="TrpB-like_PALP_sf"/>
</dbReference>